<dbReference type="InterPro" id="IPR036291">
    <property type="entry name" value="NAD(P)-bd_dom_sf"/>
</dbReference>
<dbReference type="PANTHER" id="PTHR43725">
    <property type="entry name" value="UDP-GLUCOSE 4-EPIMERASE"/>
    <property type="match status" value="1"/>
</dbReference>
<dbReference type="Gene3D" id="3.40.50.720">
    <property type="entry name" value="NAD(P)-binding Rossmann-like Domain"/>
    <property type="match status" value="1"/>
</dbReference>
<evidence type="ECO:0000256" key="10">
    <source>
        <dbReference type="ARBA" id="ARBA00031367"/>
    </source>
</evidence>
<keyword evidence="14" id="KW-1185">Reference proteome</keyword>
<keyword evidence="8" id="KW-0299">Galactose metabolism</keyword>
<comment type="catalytic activity">
    <reaction evidence="1">
        <text>UDP-alpha-D-glucose = UDP-alpha-D-galactose</text>
        <dbReference type="Rhea" id="RHEA:22168"/>
        <dbReference type="ChEBI" id="CHEBI:58885"/>
        <dbReference type="ChEBI" id="CHEBI:66914"/>
        <dbReference type="EC" id="5.1.3.2"/>
    </reaction>
</comment>
<dbReference type="EC" id="5.1.3.2" evidence="5"/>
<evidence type="ECO:0000256" key="3">
    <source>
        <dbReference type="ARBA" id="ARBA00004947"/>
    </source>
</evidence>
<evidence type="ECO:0000313" key="13">
    <source>
        <dbReference type="EMBL" id="QUN07256.1"/>
    </source>
</evidence>
<keyword evidence="9" id="KW-0413">Isomerase</keyword>
<organism evidence="13 14">
    <name type="scientific">Shewanella yunxiaonensis</name>
    <dbReference type="NCBI Taxonomy" id="2829809"/>
    <lineage>
        <taxon>Bacteria</taxon>
        <taxon>Pseudomonadati</taxon>
        <taxon>Pseudomonadota</taxon>
        <taxon>Gammaproteobacteria</taxon>
        <taxon>Alteromonadales</taxon>
        <taxon>Shewanellaceae</taxon>
        <taxon>Shewanella</taxon>
    </lineage>
</organism>
<evidence type="ECO:0000256" key="7">
    <source>
        <dbReference type="ARBA" id="ARBA00023027"/>
    </source>
</evidence>
<proteinExistence type="inferred from homology"/>
<dbReference type="RefSeq" id="WP_212596258.1">
    <property type="nucleotide sequence ID" value="NZ_CP073587.1"/>
</dbReference>
<dbReference type="Gene3D" id="3.90.25.10">
    <property type="entry name" value="UDP-galactose 4-epimerase, domain 1"/>
    <property type="match status" value="1"/>
</dbReference>
<feature type="domain" description="NAD-dependent epimerase/dehydratase" evidence="12">
    <location>
        <begin position="18"/>
        <end position="95"/>
    </location>
</feature>
<dbReference type="SUPFAM" id="SSF51735">
    <property type="entry name" value="NAD(P)-binding Rossmann-fold domains"/>
    <property type="match status" value="1"/>
</dbReference>
<evidence type="ECO:0000256" key="1">
    <source>
        <dbReference type="ARBA" id="ARBA00000083"/>
    </source>
</evidence>
<dbReference type="PANTHER" id="PTHR43725:SF47">
    <property type="entry name" value="UDP-GLUCOSE 4-EPIMERASE"/>
    <property type="match status" value="1"/>
</dbReference>
<evidence type="ECO:0000313" key="14">
    <source>
        <dbReference type="Proteomes" id="UP000679575"/>
    </source>
</evidence>
<gene>
    <name evidence="13" type="ORF">KDN34_07490</name>
</gene>
<evidence type="ECO:0000256" key="2">
    <source>
        <dbReference type="ARBA" id="ARBA00001911"/>
    </source>
</evidence>
<evidence type="ECO:0000256" key="4">
    <source>
        <dbReference type="ARBA" id="ARBA00007637"/>
    </source>
</evidence>
<accession>A0ABX7YYX2</accession>
<comment type="similarity">
    <text evidence="4">Belongs to the NAD(P)-dependent epimerase/dehydratase family.</text>
</comment>
<evidence type="ECO:0000256" key="6">
    <source>
        <dbReference type="ARBA" id="ARBA00018569"/>
    </source>
</evidence>
<evidence type="ECO:0000256" key="8">
    <source>
        <dbReference type="ARBA" id="ARBA00023144"/>
    </source>
</evidence>
<keyword evidence="7" id="KW-0520">NAD</keyword>
<name>A0ABX7YYX2_9GAMM</name>
<dbReference type="InterPro" id="IPR001509">
    <property type="entry name" value="Epimerase_deHydtase"/>
</dbReference>
<comment type="cofactor">
    <cofactor evidence="2">
        <name>NAD(+)</name>
        <dbReference type="ChEBI" id="CHEBI:57540"/>
    </cofactor>
</comment>
<evidence type="ECO:0000259" key="12">
    <source>
        <dbReference type="Pfam" id="PF01370"/>
    </source>
</evidence>
<reference evidence="13 14" key="1">
    <citation type="submission" date="2021-04" db="EMBL/GenBank/DDBJ databases">
        <title>Novel species identification of genus Shewanella.</title>
        <authorList>
            <person name="Liu G."/>
        </authorList>
    </citation>
    <scope>NUCLEOTIDE SEQUENCE [LARGE SCALE GENOMIC DNA]</scope>
    <source>
        <strain evidence="13 14">FJAT-54481</strain>
    </source>
</reference>
<evidence type="ECO:0000256" key="9">
    <source>
        <dbReference type="ARBA" id="ARBA00023235"/>
    </source>
</evidence>
<evidence type="ECO:0000256" key="5">
    <source>
        <dbReference type="ARBA" id="ARBA00013189"/>
    </source>
</evidence>
<dbReference type="Proteomes" id="UP000679575">
    <property type="component" value="Chromosome"/>
</dbReference>
<comment type="pathway">
    <text evidence="3">Carbohydrate metabolism; galactose metabolism.</text>
</comment>
<dbReference type="Pfam" id="PF01370">
    <property type="entry name" value="Epimerase"/>
    <property type="match status" value="1"/>
</dbReference>
<dbReference type="EMBL" id="CP073587">
    <property type="protein sequence ID" value="QUN07256.1"/>
    <property type="molecule type" value="Genomic_DNA"/>
</dbReference>
<keyword evidence="8" id="KW-0119">Carbohydrate metabolism</keyword>
<protein>
    <recommendedName>
        <fullName evidence="6">UDP-glucose 4-epimerase</fullName>
        <ecNumber evidence="5">5.1.3.2</ecNumber>
    </recommendedName>
    <alternativeName>
        <fullName evidence="11">Galactowaldenase</fullName>
    </alternativeName>
    <alternativeName>
        <fullName evidence="10">UDP-galactose 4-epimerase</fullName>
    </alternativeName>
</protein>
<sequence>MQVLLTGGAGDIGTQTGEALRQTGEKKWVWEAPSIIYGAPHKVPIIEDFLLAPTNPYGSRKLKVEQIISDRCAATRAGSGFNGIILRYFGPVVAHSRRLVDEDAHGSLNNLMPFIAAGRHHKPSVFSDDYPTAVSNGVGVATNDSGCDLPACVVGRRTGDVVQCYANARLGREQRGLQTTRNLTEMVVSSWRWQPANSDGYRSTIV</sequence>
<evidence type="ECO:0000256" key="11">
    <source>
        <dbReference type="ARBA" id="ARBA00033067"/>
    </source>
</evidence>